<evidence type="ECO:0000313" key="3">
    <source>
        <dbReference type="Proteomes" id="UP001234178"/>
    </source>
</evidence>
<dbReference type="EMBL" id="JAOYFB010000004">
    <property type="protein sequence ID" value="KAK4013242.1"/>
    <property type="molecule type" value="Genomic_DNA"/>
</dbReference>
<evidence type="ECO:0000313" key="2">
    <source>
        <dbReference type="EMBL" id="KAK4013242.1"/>
    </source>
</evidence>
<feature type="signal peptide" evidence="1">
    <location>
        <begin position="1"/>
        <end position="20"/>
    </location>
</feature>
<reference evidence="2 3" key="1">
    <citation type="journal article" date="2023" name="Nucleic Acids Res.">
        <title>The hologenome of Daphnia magna reveals possible DNA methylation and microbiome-mediated evolution of the host genome.</title>
        <authorList>
            <person name="Chaturvedi A."/>
            <person name="Li X."/>
            <person name="Dhandapani V."/>
            <person name="Marshall H."/>
            <person name="Kissane S."/>
            <person name="Cuenca-Cambronero M."/>
            <person name="Asole G."/>
            <person name="Calvet F."/>
            <person name="Ruiz-Romero M."/>
            <person name="Marangio P."/>
            <person name="Guigo R."/>
            <person name="Rago D."/>
            <person name="Mirbahai L."/>
            <person name="Eastwood N."/>
            <person name="Colbourne J.K."/>
            <person name="Zhou J."/>
            <person name="Mallon E."/>
            <person name="Orsini L."/>
        </authorList>
    </citation>
    <scope>NUCLEOTIDE SEQUENCE [LARGE SCALE GENOMIC DNA]</scope>
    <source>
        <strain evidence="2">LRV0_1</strain>
    </source>
</reference>
<sequence>MALWLSHLITIGSLWLCSDCFLRSLAGYNVFRLRGGCGHAALTAAAPCYRSSVEKKYASGRRLPGVVAAHVVGIGISDRKFFGRSSVADAVAGGPTDVGDDVTDHLDV</sequence>
<keyword evidence="1" id="KW-0732">Signal</keyword>
<feature type="chain" id="PRO_5047206483" description="Secreted protein" evidence="1">
    <location>
        <begin position="21"/>
        <end position="108"/>
    </location>
</feature>
<organism evidence="2 3">
    <name type="scientific">Daphnia magna</name>
    <dbReference type="NCBI Taxonomy" id="35525"/>
    <lineage>
        <taxon>Eukaryota</taxon>
        <taxon>Metazoa</taxon>
        <taxon>Ecdysozoa</taxon>
        <taxon>Arthropoda</taxon>
        <taxon>Crustacea</taxon>
        <taxon>Branchiopoda</taxon>
        <taxon>Diplostraca</taxon>
        <taxon>Cladocera</taxon>
        <taxon>Anomopoda</taxon>
        <taxon>Daphniidae</taxon>
        <taxon>Daphnia</taxon>
    </lineage>
</organism>
<protein>
    <recommendedName>
        <fullName evidence="4">Secreted protein</fullName>
    </recommendedName>
</protein>
<evidence type="ECO:0008006" key="4">
    <source>
        <dbReference type="Google" id="ProtNLM"/>
    </source>
</evidence>
<dbReference type="Proteomes" id="UP001234178">
    <property type="component" value="Unassembled WGS sequence"/>
</dbReference>
<name>A0ABQ9ZK03_9CRUS</name>
<proteinExistence type="predicted"/>
<accession>A0ABQ9ZK03</accession>
<gene>
    <name evidence="2" type="ORF">OUZ56_025476</name>
</gene>
<evidence type="ECO:0000256" key="1">
    <source>
        <dbReference type="SAM" id="SignalP"/>
    </source>
</evidence>
<comment type="caution">
    <text evidence="2">The sequence shown here is derived from an EMBL/GenBank/DDBJ whole genome shotgun (WGS) entry which is preliminary data.</text>
</comment>
<keyword evidence="3" id="KW-1185">Reference proteome</keyword>